<evidence type="ECO:0000256" key="2">
    <source>
        <dbReference type="ARBA" id="ARBA00012000"/>
    </source>
</evidence>
<dbReference type="SMART" id="SM00478">
    <property type="entry name" value="ENDO3c"/>
    <property type="match status" value="1"/>
</dbReference>
<keyword evidence="3" id="KW-0227">DNA damage</keyword>
<evidence type="ECO:0000256" key="4">
    <source>
        <dbReference type="ARBA" id="ARBA00023204"/>
    </source>
</evidence>
<organism evidence="6 7">
    <name type="scientific">Hyphomonas jannaschiana VP2</name>
    <dbReference type="NCBI Taxonomy" id="1280952"/>
    <lineage>
        <taxon>Bacteria</taxon>
        <taxon>Pseudomonadati</taxon>
        <taxon>Pseudomonadota</taxon>
        <taxon>Alphaproteobacteria</taxon>
        <taxon>Hyphomonadales</taxon>
        <taxon>Hyphomonadaceae</taxon>
        <taxon>Hyphomonas</taxon>
    </lineage>
</organism>
<gene>
    <name evidence="6" type="ORF">HJA_08564</name>
</gene>
<comment type="catalytic activity">
    <reaction evidence="1">
        <text>Hydrolysis of alkylated DNA, releasing 3-methyladenine, 3-methylguanine, 7-methylguanine and 7-methyladenine.</text>
        <dbReference type="EC" id="3.2.2.21"/>
    </reaction>
</comment>
<keyword evidence="7" id="KW-1185">Reference proteome</keyword>
<dbReference type="GO" id="GO:0032131">
    <property type="term" value="F:alkylated DNA binding"/>
    <property type="evidence" value="ECO:0007669"/>
    <property type="project" value="TreeGrafter"/>
</dbReference>
<dbReference type="PATRIC" id="fig|1280952.3.peg.1704"/>
<dbReference type="OrthoDB" id="9785929at2"/>
<dbReference type="PANTHER" id="PTHR43003:SF5">
    <property type="entry name" value="DNA-3-METHYLADENINE GLYCOSYLASE"/>
    <property type="match status" value="1"/>
</dbReference>
<dbReference type="GO" id="GO:0043916">
    <property type="term" value="F:DNA-7-methylguanine glycosylase activity"/>
    <property type="evidence" value="ECO:0007669"/>
    <property type="project" value="TreeGrafter"/>
</dbReference>
<dbReference type="Gene3D" id="1.10.340.30">
    <property type="entry name" value="Hypothetical protein, domain 2"/>
    <property type="match status" value="1"/>
</dbReference>
<dbReference type="GO" id="GO:0032993">
    <property type="term" value="C:protein-DNA complex"/>
    <property type="evidence" value="ECO:0007669"/>
    <property type="project" value="TreeGrafter"/>
</dbReference>
<name>A0A059FCY3_9PROT</name>
<dbReference type="GO" id="GO:0006285">
    <property type="term" value="P:base-excision repair, AP site formation"/>
    <property type="evidence" value="ECO:0007669"/>
    <property type="project" value="TreeGrafter"/>
</dbReference>
<dbReference type="AlphaFoldDB" id="A0A059FCY3"/>
<dbReference type="GO" id="GO:0008725">
    <property type="term" value="F:DNA-3-methyladenine glycosylase activity"/>
    <property type="evidence" value="ECO:0007669"/>
    <property type="project" value="TreeGrafter"/>
</dbReference>
<dbReference type="CDD" id="cd00056">
    <property type="entry name" value="ENDO3c"/>
    <property type="match status" value="1"/>
</dbReference>
<dbReference type="InterPro" id="IPR011257">
    <property type="entry name" value="DNA_glycosylase"/>
</dbReference>
<dbReference type="RefSeq" id="WP_035581029.1">
    <property type="nucleotide sequence ID" value="NZ_ARYJ01000005.1"/>
</dbReference>
<dbReference type="InterPro" id="IPR051912">
    <property type="entry name" value="Alkylbase_DNA_Glycosylase/TA"/>
</dbReference>
<dbReference type="eggNOG" id="COG0122">
    <property type="taxonomic scope" value="Bacteria"/>
</dbReference>
<dbReference type="SUPFAM" id="SSF48150">
    <property type="entry name" value="DNA-glycosylase"/>
    <property type="match status" value="1"/>
</dbReference>
<dbReference type="PANTHER" id="PTHR43003">
    <property type="entry name" value="DNA-3-METHYLADENINE GLYCOSYLASE"/>
    <property type="match status" value="1"/>
</dbReference>
<dbReference type="Gene3D" id="1.10.1670.40">
    <property type="match status" value="1"/>
</dbReference>
<proteinExistence type="predicted"/>
<evidence type="ECO:0000259" key="5">
    <source>
        <dbReference type="SMART" id="SM00478"/>
    </source>
</evidence>
<dbReference type="GO" id="GO:0006307">
    <property type="term" value="P:DNA alkylation repair"/>
    <property type="evidence" value="ECO:0007669"/>
    <property type="project" value="TreeGrafter"/>
</dbReference>
<keyword evidence="4" id="KW-0234">DNA repair</keyword>
<comment type="caution">
    <text evidence="6">The sequence shown here is derived from an EMBL/GenBank/DDBJ whole genome shotgun (WGS) entry which is preliminary data.</text>
</comment>
<evidence type="ECO:0000313" key="7">
    <source>
        <dbReference type="Proteomes" id="UP000024816"/>
    </source>
</evidence>
<protein>
    <recommendedName>
        <fullName evidence="2">DNA-3-methyladenine glycosylase II</fullName>
        <ecNumber evidence="2">3.2.2.21</ecNumber>
    </recommendedName>
</protein>
<dbReference type="Pfam" id="PF00730">
    <property type="entry name" value="HhH-GPD"/>
    <property type="match status" value="1"/>
</dbReference>
<evidence type="ECO:0000256" key="1">
    <source>
        <dbReference type="ARBA" id="ARBA00000086"/>
    </source>
</evidence>
<dbReference type="GO" id="GO:0005737">
    <property type="term" value="C:cytoplasm"/>
    <property type="evidence" value="ECO:0007669"/>
    <property type="project" value="TreeGrafter"/>
</dbReference>
<dbReference type="EC" id="3.2.2.21" evidence="2"/>
<evidence type="ECO:0000256" key="3">
    <source>
        <dbReference type="ARBA" id="ARBA00022763"/>
    </source>
</evidence>
<dbReference type="EMBL" id="ARYJ01000005">
    <property type="protein sequence ID" value="KCZ88406.1"/>
    <property type="molecule type" value="Genomic_DNA"/>
</dbReference>
<dbReference type="InterPro" id="IPR003265">
    <property type="entry name" value="HhH-GPD_domain"/>
</dbReference>
<sequence>MTAPSRKAIKAACEALSDIDPALGRAYDIVGVPDWRTHDASYELLARTVVYQLVSTRAADAIWGRVTDFLGEVTPERVLTCDQDALRACGLSRPKLSHMNTIAAAIADGALDLSRVQAAEVGEARAELLAVKGIGPWTADLYLLYAAGKMDAFPHGDAALMEAHRRLGGYEMRMANKAFTEHAERWRPHRGVAAHLLWGWVNAERAKAGIPPA</sequence>
<dbReference type="STRING" id="1280952.HJA_08564"/>
<evidence type="ECO:0000313" key="6">
    <source>
        <dbReference type="EMBL" id="KCZ88406.1"/>
    </source>
</evidence>
<accession>A0A059FCY3</accession>
<dbReference type="Proteomes" id="UP000024816">
    <property type="component" value="Unassembled WGS sequence"/>
</dbReference>
<reference evidence="6 7" key="1">
    <citation type="journal article" date="2014" name="Antonie Van Leeuwenhoek">
        <title>Hyphomonas beringensis sp. nov. and Hyphomonas chukchiensis sp. nov., isolated from surface seawater of the Bering Sea and Chukchi Sea.</title>
        <authorList>
            <person name="Li C."/>
            <person name="Lai Q."/>
            <person name="Li G."/>
            <person name="Dong C."/>
            <person name="Wang J."/>
            <person name="Liao Y."/>
            <person name="Shao Z."/>
        </authorList>
    </citation>
    <scope>NUCLEOTIDE SEQUENCE [LARGE SCALE GENOMIC DNA]</scope>
    <source>
        <strain evidence="6 7">VP2</strain>
    </source>
</reference>
<feature type="domain" description="HhH-GPD" evidence="5">
    <location>
        <begin position="54"/>
        <end position="203"/>
    </location>
</feature>